<proteinExistence type="predicted"/>
<feature type="transmembrane region" description="Helical" evidence="1">
    <location>
        <begin position="256"/>
        <end position="279"/>
    </location>
</feature>
<comment type="caution">
    <text evidence="2">The sequence shown here is derived from an EMBL/GenBank/DDBJ whole genome shotgun (WGS) entry which is preliminary data.</text>
</comment>
<feature type="transmembrane region" description="Helical" evidence="1">
    <location>
        <begin position="355"/>
        <end position="373"/>
    </location>
</feature>
<keyword evidence="1" id="KW-1133">Transmembrane helix</keyword>
<reference evidence="2" key="1">
    <citation type="journal article" date="2023" name="Mol. Phylogenet. Evol.">
        <title>Genome-scale phylogeny and comparative genomics of the fungal order Sordariales.</title>
        <authorList>
            <person name="Hensen N."/>
            <person name="Bonometti L."/>
            <person name="Westerberg I."/>
            <person name="Brannstrom I.O."/>
            <person name="Guillou S."/>
            <person name="Cros-Aarteil S."/>
            <person name="Calhoun S."/>
            <person name="Haridas S."/>
            <person name="Kuo A."/>
            <person name="Mondo S."/>
            <person name="Pangilinan J."/>
            <person name="Riley R."/>
            <person name="LaButti K."/>
            <person name="Andreopoulos B."/>
            <person name="Lipzen A."/>
            <person name="Chen C."/>
            <person name="Yan M."/>
            <person name="Daum C."/>
            <person name="Ng V."/>
            <person name="Clum A."/>
            <person name="Steindorff A."/>
            <person name="Ohm R.A."/>
            <person name="Martin F."/>
            <person name="Silar P."/>
            <person name="Natvig D.O."/>
            <person name="Lalanne C."/>
            <person name="Gautier V."/>
            <person name="Ament-Velasquez S.L."/>
            <person name="Kruys A."/>
            <person name="Hutchinson M.I."/>
            <person name="Powell A.J."/>
            <person name="Barry K."/>
            <person name="Miller A.N."/>
            <person name="Grigoriev I.V."/>
            <person name="Debuchy R."/>
            <person name="Gladieux P."/>
            <person name="Hiltunen Thoren M."/>
            <person name="Johannesson H."/>
        </authorList>
    </citation>
    <scope>NUCLEOTIDE SEQUENCE</scope>
    <source>
        <strain evidence="2">CBS 958.72</strain>
    </source>
</reference>
<evidence type="ECO:0000313" key="2">
    <source>
        <dbReference type="EMBL" id="KAK3360909.1"/>
    </source>
</evidence>
<name>A0AAE0MZ30_9PEZI</name>
<evidence type="ECO:0000313" key="3">
    <source>
        <dbReference type="Proteomes" id="UP001287356"/>
    </source>
</evidence>
<protein>
    <submittedName>
        <fullName evidence="2">Uncharacterized protein</fullName>
    </submittedName>
</protein>
<feature type="transmembrane region" description="Helical" evidence="1">
    <location>
        <begin position="328"/>
        <end position="349"/>
    </location>
</feature>
<feature type="transmembrane region" description="Helical" evidence="1">
    <location>
        <begin position="294"/>
        <end position="316"/>
    </location>
</feature>
<sequence length="379" mass="41920">GADESDPSRDENQAVNEEHRALRQQVARHLLVLNALTSLALGDGGDTAAYSDKFAEYLTPAERGLNSDRRSVYRHDRKLGSEYVAGLRDWQVQDCIVDLGPSDYYPDLLNIRVKLYRKAKEHAALVARSSHADLPMRPKRFADCHHYQDYLEAAVHDDQTQRNRLSNVLKRARLLVAAIKSAADAGSLDDPGLAALRVKIDALQSYYPDAYSALHGSPQDLFDAEAERWWDASGSQSSARPPPPESQTRYARRDRALVNFAVPSVTVLACIPAFMGWWLSTGPGELGRYDDAEFWQLVAGGAMQLLGLFTMLWPNVMAGGGGEPRRWTWILAAVSALSVVVSMLLYLLVSPGWSSLVSFLGSAAQVFILLQLVNRGRLL</sequence>
<keyword evidence="3" id="KW-1185">Reference proteome</keyword>
<reference evidence="2" key="2">
    <citation type="submission" date="2023-06" db="EMBL/GenBank/DDBJ databases">
        <authorList>
            <consortium name="Lawrence Berkeley National Laboratory"/>
            <person name="Haridas S."/>
            <person name="Hensen N."/>
            <person name="Bonometti L."/>
            <person name="Westerberg I."/>
            <person name="Brannstrom I.O."/>
            <person name="Guillou S."/>
            <person name="Cros-Aarteil S."/>
            <person name="Calhoun S."/>
            <person name="Kuo A."/>
            <person name="Mondo S."/>
            <person name="Pangilinan J."/>
            <person name="Riley R."/>
            <person name="Labutti K."/>
            <person name="Andreopoulos B."/>
            <person name="Lipzen A."/>
            <person name="Chen C."/>
            <person name="Yanf M."/>
            <person name="Daum C."/>
            <person name="Ng V."/>
            <person name="Clum A."/>
            <person name="Steindorff A."/>
            <person name="Ohm R."/>
            <person name="Martin F."/>
            <person name="Silar P."/>
            <person name="Natvig D."/>
            <person name="Lalanne C."/>
            <person name="Gautier V."/>
            <person name="Ament-Velasquez S.L."/>
            <person name="Kruys A."/>
            <person name="Hutchinson M.I."/>
            <person name="Powell A.J."/>
            <person name="Barry K."/>
            <person name="Miller A.N."/>
            <person name="Grigoriev I.V."/>
            <person name="Debuchy R."/>
            <person name="Gladieux P."/>
            <person name="Thoren M.H."/>
            <person name="Johannesson H."/>
        </authorList>
    </citation>
    <scope>NUCLEOTIDE SEQUENCE</scope>
    <source>
        <strain evidence="2">CBS 958.72</strain>
    </source>
</reference>
<dbReference type="EMBL" id="JAULSN010000013">
    <property type="protein sequence ID" value="KAK3360909.1"/>
    <property type="molecule type" value="Genomic_DNA"/>
</dbReference>
<gene>
    <name evidence="2" type="ORF">B0T24DRAFT_539755</name>
</gene>
<keyword evidence="1" id="KW-0812">Transmembrane</keyword>
<organism evidence="2 3">
    <name type="scientific">Lasiosphaeria ovina</name>
    <dbReference type="NCBI Taxonomy" id="92902"/>
    <lineage>
        <taxon>Eukaryota</taxon>
        <taxon>Fungi</taxon>
        <taxon>Dikarya</taxon>
        <taxon>Ascomycota</taxon>
        <taxon>Pezizomycotina</taxon>
        <taxon>Sordariomycetes</taxon>
        <taxon>Sordariomycetidae</taxon>
        <taxon>Sordariales</taxon>
        <taxon>Lasiosphaeriaceae</taxon>
        <taxon>Lasiosphaeria</taxon>
    </lineage>
</organism>
<evidence type="ECO:0000256" key="1">
    <source>
        <dbReference type="SAM" id="Phobius"/>
    </source>
</evidence>
<dbReference type="AlphaFoldDB" id="A0AAE0MZ30"/>
<feature type="non-terminal residue" evidence="2">
    <location>
        <position position="1"/>
    </location>
</feature>
<keyword evidence="1" id="KW-0472">Membrane</keyword>
<accession>A0AAE0MZ30</accession>
<dbReference type="Proteomes" id="UP001287356">
    <property type="component" value="Unassembled WGS sequence"/>
</dbReference>